<keyword evidence="3" id="KW-1185">Reference proteome</keyword>
<dbReference type="RefSeq" id="WP_309320367.1">
    <property type="nucleotide sequence ID" value="NZ_CP120678.1"/>
</dbReference>
<dbReference type="KEGG" id="sgbi:P3F81_10205"/>
<protein>
    <submittedName>
        <fullName evidence="2">Uncharacterized protein</fullName>
    </submittedName>
</protein>
<dbReference type="Proteomes" id="UP001243623">
    <property type="component" value="Chromosome"/>
</dbReference>
<accession>A0A9Y2AHU7</accession>
<reference evidence="2" key="1">
    <citation type="submission" date="2023-03" db="EMBL/GenBank/DDBJ databases">
        <title>Selenobaculum gbiensis gen. nov. sp. nov., a new bacterium isolated from the gut microbiota of IBD patient.</title>
        <authorList>
            <person name="Yeo S."/>
            <person name="Park H."/>
            <person name="Huh C.S."/>
        </authorList>
    </citation>
    <scope>NUCLEOTIDE SEQUENCE</scope>
    <source>
        <strain evidence="2">ICN-92133</strain>
    </source>
</reference>
<evidence type="ECO:0000256" key="1">
    <source>
        <dbReference type="SAM" id="Phobius"/>
    </source>
</evidence>
<feature type="transmembrane region" description="Helical" evidence="1">
    <location>
        <begin position="12"/>
        <end position="29"/>
    </location>
</feature>
<dbReference type="AlphaFoldDB" id="A0A9Y2AHU7"/>
<dbReference type="EMBL" id="CP120678">
    <property type="protein sequence ID" value="WIW70256.1"/>
    <property type="molecule type" value="Genomic_DNA"/>
</dbReference>
<keyword evidence="1" id="KW-0812">Transmembrane</keyword>
<keyword evidence="1" id="KW-1133">Transmembrane helix</keyword>
<evidence type="ECO:0000313" key="2">
    <source>
        <dbReference type="EMBL" id="WIW70256.1"/>
    </source>
</evidence>
<sequence length="263" mass="31423">MNFYFESFKFIEKIFFILLGLSIWTIYINENYQLFRVQSEVLLAIALTIICSVIFYFVTARYPEWRKHNQLRNSYAVHLFTELADFLLECEKRQSKIIELNQNYNVIEDMPCCKGNSINDIILYAIRYESLFLEKCDWSLWNKLNFNTGESAENFAGKFSNLYKKIKWAPIDIVIYRFLEAKDILIINSIFEEDEITLIKYLGERFSSCKEEFKILDIDIAKNIKTNIGEEYRSLIEAIDIVRNIRGFEQHILRNLEEKRKQN</sequence>
<organism evidence="2 3">
    <name type="scientific">Selenobaculum gibii</name>
    <dbReference type="NCBI Taxonomy" id="3054208"/>
    <lineage>
        <taxon>Bacteria</taxon>
        <taxon>Bacillati</taxon>
        <taxon>Bacillota</taxon>
        <taxon>Negativicutes</taxon>
        <taxon>Selenomonadales</taxon>
        <taxon>Selenomonadaceae</taxon>
        <taxon>Selenobaculum</taxon>
    </lineage>
</organism>
<proteinExistence type="predicted"/>
<evidence type="ECO:0000313" key="3">
    <source>
        <dbReference type="Proteomes" id="UP001243623"/>
    </source>
</evidence>
<gene>
    <name evidence="2" type="ORF">P3F81_10205</name>
</gene>
<name>A0A9Y2AHU7_9FIRM</name>
<keyword evidence="1" id="KW-0472">Membrane</keyword>
<feature type="transmembrane region" description="Helical" evidence="1">
    <location>
        <begin position="41"/>
        <end position="62"/>
    </location>
</feature>